<accession>A0A0J1FS54</accession>
<dbReference type="RefSeq" id="WP_047809999.1">
    <property type="nucleotide sequence ID" value="NZ_LDZY01000006.1"/>
</dbReference>
<reference evidence="3 4" key="1">
    <citation type="submission" date="2015-06" db="EMBL/GenBank/DDBJ databases">
        <title>Draft genome of the moderately acidophilic sulfate reducer Candidatus Desulfosporosinus acididurans strain M1.</title>
        <authorList>
            <person name="Poehlein A."/>
            <person name="Petzsch P."/>
            <person name="Johnson B.D."/>
            <person name="Schloemann M."/>
            <person name="Daniel R."/>
            <person name="Muehling M."/>
        </authorList>
    </citation>
    <scope>NUCLEOTIDE SEQUENCE [LARGE SCALE GENOMIC DNA]</scope>
    <source>
        <strain evidence="3 4">M1</strain>
    </source>
</reference>
<evidence type="ECO:0000313" key="3">
    <source>
        <dbReference type="EMBL" id="KLU66117.1"/>
    </source>
</evidence>
<organism evidence="3 4">
    <name type="scientific">Desulfosporosinus acididurans</name>
    <dbReference type="NCBI Taxonomy" id="476652"/>
    <lineage>
        <taxon>Bacteria</taxon>
        <taxon>Bacillati</taxon>
        <taxon>Bacillota</taxon>
        <taxon>Clostridia</taxon>
        <taxon>Eubacteriales</taxon>
        <taxon>Desulfitobacteriaceae</taxon>
        <taxon>Desulfosporosinus</taxon>
    </lineage>
</organism>
<dbReference type="InterPro" id="IPR013096">
    <property type="entry name" value="Cupin_2"/>
</dbReference>
<evidence type="ECO:0000259" key="2">
    <source>
        <dbReference type="Pfam" id="PF07883"/>
    </source>
</evidence>
<evidence type="ECO:0000313" key="4">
    <source>
        <dbReference type="Proteomes" id="UP000036356"/>
    </source>
</evidence>
<dbReference type="PANTHER" id="PTHR46390:SF1">
    <property type="entry name" value="MANNOSE-1-PHOSPHATE GUANYLYLTRANSFERASE"/>
    <property type="match status" value="1"/>
</dbReference>
<dbReference type="InterPro" id="IPR051161">
    <property type="entry name" value="Mannose-6P_isomerase_type2"/>
</dbReference>
<dbReference type="CDD" id="cd02213">
    <property type="entry name" value="cupin_PMI_typeII_C"/>
    <property type="match status" value="1"/>
</dbReference>
<dbReference type="InterPro" id="IPR005835">
    <property type="entry name" value="NTP_transferase_dom"/>
</dbReference>
<dbReference type="SUPFAM" id="SSF53448">
    <property type="entry name" value="Nucleotide-diphospho-sugar transferases"/>
    <property type="match status" value="1"/>
</dbReference>
<dbReference type="Gene3D" id="3.90.550.10">
    <property type="entry name" value="Spore Coat Polysaccharide Biosynthesis Protein SpsA, Chain A"/>
    <property type="match status" value="1"/>
</dbReference>
<protein>
    <submittedName>
        <fullName evidence="3">Mannose-1-phosphate guanylyltransferase RfbM</fullName>
        <ecNumber evidence="3">2.7.7.13</ecNumber>
    </submittedName>
</protein>
<keyword evidence="3" id="KW-0808">Transferase</keyword>
<dbReference type="PANTHER" id="PTHR46390">
    <property type="entry name" value="MANNOSE-1-PHOSPHATE GUANYLYLTRANSFERASE"/>
    <property type="match status" value="1"/>
</dbReference>
<dbReference type="Pfam" id="PF07883">
    <property type="entry name" value="Cupin_2"/>
    <property type="match status" value="1"/>
</dbReference>
<dbReference type="EC" id="2.7.7.13" evidence="3"/>
<proteinExistence type="predicted"/>
<dbReference type="InterPro" id="IPR014710">
    <property type="entry name" value="RmlC-like_jellyroll"/>
</dbReference>
<keyword evidence="4" id="KW-1185">Reference proteome</keyword>
<dbReference type="AlphaFoldDB" id="A0A0J1FS54"/>
<gene>
    <name evidence="3" type="primary">rfbM</name>
    <name evidence="3" type="ORF">DEAC_c21560</name>
</gene>
<dbReference type="Gene3D" id="2.60.120.10">
    <property type="entry name" value="Jelly Rolls"/>
    <property type="match status" value="1"/>
</dbReference>
<dbReference type="STRING" id="476652.DEAC_c21560"/>
<dbReference type="Proteomes" id="UP000036356">
    <property type="component" value="Unassembled WGS sequence"/>
</dbReference>
<dbReference type="GO" id="GO:0009298">
    <property type="term" value="P:GDP-mannose biosynthetic process"/>
    <property type="evidence" value="ECO:0007669"/>
    <property type="project" value="TreeGrafter"/>
</dbReference>
<evidence type="ECO:0000259" key="1">
    <source>
        <dbReference type="Pfam" id="PF00483"/>
    </source>
</evidence>
<dbReference type="Pfam" id="PF00483">
    <property type="entry name" value="NTP_transferase"/>
    <property type="match status" value="1"/>
</dbReference>
<name>A0A0J1FS54_9FIRM</name>
<dbReference type="EMBL" id="LDZY01000006">
    <property type="protein sequence ID" value="KLU66117.1"/>
    <property type="molecule type" value="Genomic_DNA"/>
</dbReference>
<dbReference type="SUPFAM" id="SSF51182">
    <property type="entry name" value="RmlC-like cupins"/>
    <property type="match status" value="1"/>
</dbReference>
<dbReference type="InterPro" id="IPR029044">
    <property type="entry name" value="Nucleotide-diphossugar_trans"/>
</dbReference>
<feature type="domain" description="Nucleotidyl transferase" evidence="1">
    <location>
        <begin position="4"/>
        <end position="267"/>
    </location>
</feature>
<dbReference type="GO" id="GO:0004475">
    <property type="term" value="F:mannose-1-phosphate guanylyltransferase (GTP) activity"/>
    <property type="evidence" value="ECO:0007669"/>
    <property type="project" value="UniProtKB-EC"/>
</dbReference>
<feature type="domain" description="Cupin type-2" evidence="2">
    <location>
        <begin position="355"/>
        <end position="418"/>
    </location>
</feature>
<comment type="caution">
    <text evidence="3">The sequence shown here is derived from an EMBL/GenBank/DDBJ whole genome shotgun (WGS) entry which is preliminary data.</text>
</comment>
<dbReference type="InterPro" id="IPR011051">
    <property type="entry name" value="RmlC_Cupin_sf"/>
</dbReference>
<dbReference type="PATRIC" id="fig|476652.3.peg.2233"/>
<sequence length="438" mass="49426">MNIILLSGGSGKRLWPLSNDIRSKQFMKIFKTKDGEYESMVQRVYRQICSVDTEANVTIATSKAQVSAIHNQLGNDVGVCVEPCRRDTFPAIALATAYLHDVKGVSEEESVVVCPVDPYVEDEYFEALQELDRLADDGNANLVLMGIEPTYPSEKYGYIIPTDKRNVSRVDTFKEKPDLRTAETYIRQGALWNGGVFAYKLKYVLQKAHELIDFTDYEDLFAKYDSLPKISFDYAVVEKEKQIQVMRFVGQWKDLGTWNTLTEAMEESSVGEAMLNDTCENVHVINELDVPVLCMGLKDVVVSASPEGILVSDKEQSSYIKPYVDQLDQQVMFAEKSWGSFRVLDIEDKSMSIKVTLNPGHRMNYHSHETRDEVWTIISGEGRTIVDGMVQPVTAGDVVTMQAGCRHTIIADTELKVVEVQLGKEISVHDKQKFELED</sequence>
<keyword evidence="3" id="KW-0548">Nucleotidyltransferase</keyword>